<proteinExistence type="predicted"/>
<dbReference type="AlphaFoldDB" id="A0AAP9MHE9"/>
<dbReference type="Proteomes" id="UP000503330">
    <property type="component" value="Chromosome"/>
</dbReference>
<name>A0AAP9MHE9_CLOIN</name>
<dbReference type="EMBL" id="CP048838">
    <property type="protein sequence ID" value="QJA03456.1"/>
    <property type="molecule type" value="Genomic_DNA"/>
</dbReference>
<evidence type="ECO:0000313" key="2">
    <source>
        <dbReference type="Proteomes" id="UP000503330"/>
    </source>
</evidence>
<evidence type="ECO:0000313" key="1">
    <source>
        <dbReference type="EMBL" id="QJA03456.1"/>
    </source>
</evidence>
<dbReference type="RefSeq" id="WP_142419761.1">
    <property type="nucleotide sequence ID" value="NZ_BAAACC010000011.1"/>
</dbReference>
<reference evidence="1 2" key="1">
    <citation type="submission" date="2020-02" db="EMBL/GenBank/DDBJ databases">
        <authorList>
            <person name="Kociolek L.K."/>
            <person name="Ozer E.A."/>
        </authorList>
    </citation>
    <scope>NUCLEOTIDE SEQUENCE [LARGE SCALE GENOMIC DNA]</scope>
    <source>
        <strain evidence="1 2">ATCC 14501</strain>
    </source>
</reference>
<protein>
    <submittedName>
        <fullName evidence="1">Uncharacterized protein</fullName>
    </submittedName>
</protein>
<organism evidence="1 2">
    <name type="scientific">Clostridium innocuum</name>
    <dbReference type="NCBI Taxonomy" id="1522"/>
    <lineage>
        <taxon>Bacteria</taxon>
        <taxon>Bacillati</taxon>
        <taxon>Bacillota</taxon>
        <taxon>Clostridia</taxon>
        <taxon>Eubacteriales</taxon>
        <taxon>Clostridiaceae</taxon>
        <taxon>Clostridium</taxon>
    </lineage>
</organism>
<gene>
    <name evidence="1" type="ORF">G4D54_13870</name>
</gene>
<dbReference type="GeneID" id="61926645"/>
<sequence length="96" mass="10434">MAVNESKIILLNTKENASAFGRISASTNPTKNQSKPVGGLLSTLHDCLNNTFLDMQFGSCILSEMALAAQHIKTYCENYVEKQSLPLIAGIRLCDS</sequence>
<accession>A0AAP9MHE9</accession>